<comment type="caution">
    <text evidence="10">The sequence shown here is derived from an EMBL/GenBank/DDBJ whole genome shotgun (WGS) entry which is preliminary data.</text>
</comment>
<evidence type="ECO:0000313" key="11">
    <source>
        <dbReference type="Proteomes" id="UP001320420"/>
    </source>
</evidence>
<keyword evidence="5" id="KW-0560">Oxidoreductase</keyword>
<dbReference type="PRINTS" id="PR00385">
    <property type="entry name" value="P450"/>
</dbReference>
<reference evidence="10 11" key="1">
    <citation type="submission" date="2024-02" db="EMBL/GenBank/DDBJ databases">
        <title>De novo assembly and annotation of 12 fungi associated with fruit tree decline syndrome in Ontario, Canada.</title>
        <authorList>
            <person name="Sulman M."/>
            <person name="Ellouze W."/>
            <person name="Ilyukhin E."/>
        </authorList>
    </citation>
    <scope>NUCLEOTIDE SEQUENCE [LARGE SCALE GENOMIC DNA]</scope>
    <source>
        <strain evidence="10 11">M11/M66-122</strain>
    </source>
</reference>
<dbReference type="SUPFAM" id="SSF48264">
    <property type="entry name" value="Cytochrome P450"/>
    <property type="match status" value="1"/>
</dbReference>
<dbReference type="GO" id="GO:0005506">
    <property type="term" value="F:iron ion binding"/>
    <property type="evidence" value="ECO:0007669"/>
    <property type="project" value="InterPro"/>
</dbReference>
<feature type="transmembrane region" description="Helical" evidence="9">
    <location>
        <begin position="37"/>
        <end position="56"/>
    </location>
</feature>
<dbReference type="EMBL" id="JAKJXP020000007">
    <property type="protein sequence ID" value="KAK7756328.1"/>
    <property type="molecule type" value="Genomic_DNA"/>
</dbReference>
<evidence type="ECO:0000256" key="2">
    <source>
        <dbReference type="ARBA" id="ARBA00010617"/>
    </source>
</evidence>
<evidence type="ECO:0000256" key="8">
    <source>
        <dbReference type="PIRSR" id="PIRSR602403-1"/>
    </source>
</evidence>
<keyword evidence="3 8" id="KW-0349">Heme</keyword>
<keyword evidence="11" id="KW-1185">Reference proteome</keyword>
<accession>A0AAN9UXT3</accession>
<dbReference type="CDD" id="cd11061">
    <property type="entry name" value="CYP67-like"/>
    <property type="match status" value="1"/>
</dbReference>
<keyword evidence="9" id="KW-0812">Transmembrane</keyword>
<organism evidence="10 11">
    <name type="scientific">Diatrype stigma</name>
    <dbReference type="NCBI Taxonomy" id="117547"/>
    <lineage>
        <taxon>Eukaryota</taxon>
        <taxon>Fungi</taxon>
        <taxon>Dikarya</taxon>
        <taxon>Ascomycota</taxon>
        <taxon>Pezizomycotina</taxon>
        <taxon>Sordariomycetes</taxon>
        <taxon>Xylariomycetidae</taxon>
        <taxon>Xylariales</taxon>
        <taxon>Diatrypaceae</taxon>
        <taxon>Diatrype</taxon>
    </lineage>
</organism>
<dbReference type="Proteomes" id="UP001320420">
    <property type="component" value="Unassembled WGS sequence"/>
</dbReference>
<evidence type="ECO:0000256" key="5">
    <source>
        <dbReference type="ARBA" id="ARBA00023002"/>
    </source>
</evidence>
<dbReference type="InterPro" id="IPR050121">
    <property type="entry name" value="Cytochrome_P450_monoxygenase"/>
</dbReference>
<dbReference type="PANTHER" id="PTHR24305:SF187">
    <property type="entry name" value="P450, PUTATIVE (EUROFUNG)-RELATED"/>
    <property type="match status" value="1"/>
</dbReference>
<evidence type="ECO:0000256" key="1">
    <source>
        <dbReference type="ARBA" id="ARBA00001971"/>
    </source>
</evidence>
<dbReference type="GO" id="GO:0004497">
    <property type="term" value="F:monooxygenase activity"/>
    <property type="evidence" value="ECO:0007669"/>
    <property type="project" value="UniProtKB-KW"/>
</dbReference>
<dbReference type="InterPro" id="IPR036396">
    <property type="entry name" value="Cyt_P450_sf"/>
</dbReference>
<evidence type="ECO:0000256" key="4">
    <source>
        <dbReference type="ARBA" id="ARBA00022723"/>
    </source>
</evidence>
<dbReference type="PRINTS" id="PR00465">
    <property type="entry name" value="EP450IV"/>
</dbReference>
<gene>
    <name evidence="10" type="ORF">SLS62_001554</name>
</gene>
<dbReference type="InterPro" id="IPR002403">
    <property type="entry name" value="Cyt_P450_E_grp-IV"/>
</dbReference>
<evidence type="ECO:0000256" key="6">
    <source>
        <dbReference type="ARBA" id="ARBA00023004"/>
    </source>
</evidence>
<dbReference type="GO" id="GO:0016705">
    <property type="term" value="F:oxidoreductase activity, acting on paired donors, with incorporation or reduction of molecular oxygen"/>
    <property type="evidence" value="ECO:0007669"/>
    <property type="project" value="InterPro"/>
</dbReference>
<feature type="transmembrane region" description="Helical" evidence="9">
    <location>
        <begin position="68"/>
        <end position="93"/>
    </location>
</feature>
<keyword evidence="4 8" id="KW-0479">Metal-binding</keyword>
<dbReference type="InterPro" id="IPR001128">
    <property type="entry name" value="Cyt_P450"/>
</dbReference>
<keyword evidence="9" id="KW-1133">Transmembrane helix</keyword>
<dbReference type="GO" id="GO:0020037">
    <property type="term" value="F:heme binding"/>
    <property type="evidence" value="ECO:0007669"/>
    <property type="project" value="InterPro"/>
</dbReference>
<keyword evidence="6 8" id="KW-0408">Iron</keyword>
<keyword evidence="7" id="KW-0503">Monooxygenase</keyword>
<proteinExistence type="inferred from homology"/>
<dbReference type="Pfam" id="PF00067">
    <property type="entry name" value="p450"/>
    <property type="match status" value="1"/>
</dbReference>
<dbReference type="PANTHER" id="PTHR24305">
    <property type="entry name" value="CYTOCHROME P450"/>
    <property type="match status" value="1"/>
</dbReference>
<evidence type="ECO:0000256" key="9">
    <source>
        <dbReference type="SAM" id="Phobius"/>
    </source>
</evidence>
<dbReference type="Gene3D" id="1.10.630.10">
    <property type="entry name" value="Cytochrome P450"/>
    <property type="match status" value="1"/>
</dbReference>
<comment type="cofactor">
    <cofactor evidence="1 8">
        <name>heme</name>
        <dbReference type="ChEBI" id="CHEBI:30413"/>
    </cofactor>
</comment>
<feature type="transmembrane region" description="Helical" evidence="9">
    <location>
        <begin position="12"/>
        <end position="31"/>
    </location>
</feature>
<evidence type="ECO:0000256" key="3">
    <source>
        <dbReference type="ARBA" id="ARBA00022617"/>
    </source>
</evidence>
<keyword evidence="9" id="KW-0472">Membrane</keyword>
<dbReference type="AlphaFoldDB" id="A0AAN9UXT3"/>
<sequence length="560" mass="63045">MEPLATNWQAPLGFLSLGALFGFVVHHSIFIRGEWHVQAPYILLGHVWTFSCLLLARKFADGTDAYALFEALCLISYGYVPGLMVSIAIYRLFFHRLTRAGFPGPPLARVSKLWHVWACRTSKNHRVLYNLHKKYGDFVRTGPSEVAVFHPDVFMATDGPRSECIKSEWYDLLVPDLALNTARDKTLHAGRRRQWNRGFTSKPLYFHEERVLKHIEVLDECIEAEAKAHHVSHMKDLLYWFAFDAMGDFVLSKPFGMLKGQSWHHIVTRLRRASSLLGPLGPAPWLVQIGLKLGPSISVIRDWRKTAAWCRKEVRSRIADKSRRLEKDLVHYVMMEGDEDETVVKNAITWLNGDSLQAIVAGSAPIANTLLGLLTELGRAPVHVQKIYEELKSIDDISDVKALATLPHLNACITETLRIYPALVTGGQRKSNENGVTIAGTFIPPHTTIVSPQWVIARREDCFVRAEEFIPERWTSAPELVLNHAATTPFGTGKFSCLGRHLALDTIRLVVARLSQKYTLRYAPGEEGNGMGKNLLDHFVTNPGGLDLCFELRKAADLKC</sequence>
<evidence type="ECO:0008006" key="12">
    <source>
        <dbReference type="Google" id="ProtNLM"/>
    </source>
</evidence>
<protein>
    <recommendedName>
        <fullName evidence="12">Cytochrome P450</fullName>
    </recommendedName>
</protein>
<evidence type="ECO:0000256" key="7">
    <source>
        <dbReference type="ARBA" id="ARBA00023033"/>
    </source>
</evidence>
<comment type="similarity">
    <text evidence="2">Belongs to the cytochrome P450 family.</text>
</comment>
<feature type="binding site" description="axial binding residue" evidence="8">
    <location>
        <position position="497"/>
    </location>
    <ligand>
        <name>heme</name>
        <dbReference type="ChEBI" id="CHEBI:30413"/>
    </ligand>
    <ligandPart>
        <name>Fe</name>
        <dbReference type="ChEBI" id="CHEBI:18248"/>
    </ligandPart>
</feature>
<evidence type="ECO:0000313" key="10">
    <source>
        <dbReference type="EMBL" id="KAK7756328.1"/>
    </source>
</evidence>
<name>A0AAN9UXT3_9PEZI</name>